<dbReference type="PROSITE" id="PS51232">
    <property type="entry name" value="GBD_FH3"/>
    <property type="match status" value="1"/>
</dbReference>
<evidence type="ECO:0000259" key="1">
    <source>
        <dbReference type="PROSITE" id="PS51232"/>
    </source>
</evidence>
<sequence>MRAPTDQYQEHSWLKYTEGLRTALATQSNTFVNEFIEAGGLASLLGFLTQMDDSTFQSSIHMNVIACVKALMNNSNGRKHILAHPTCMNGISQSLTTEHLKTKTLVLEILGGVCLLPGGHKKVLEAMLHFQKHAGERTRFQVREERGKMRGNSEK</sequence>
<comment type="caution">
    <text evidence="2">The sequence shown here is derived from an EMBL/GenBank/DDBJ whole genome shotgun (WGS) entry which is preliminary data.</text>
</comment>
<dbReference type="GO" id="GO:0031267">
    <property type="term" value="F:small GTPase binding"/>
    <property type="evidence" value="ECO:0007669"/>
    <property type="project" value="InterPro"/>
</dbReference>
<dbReference type="PANTHER" id="PTHR45725">
    <property type="entry name" value="FORMIN HOMOLOGY 2 FAMILY MEMBER"/>
    <property type="match status" value="1"/>
</dbReference>
<protein>
    <submittedName>
        <fullName evidence="2">Disheveled-associated activator of morphogenesis 1</fullName>
    </submittedName>
</protein>
<dbReference type="Gene3D" id="1.25.10.10">
    <property type="entry name" value="Leucine-rich Repeat Variant"/>
    <property type="match status" value="1"/>
</dbReference>
<dbReference type="InterPro" id="IPR016024">
    <property type="entry name" value="ARM-type_fold"/>
</dbReference>
<name>A0A5B7I393_PORTR</name>
<gene>
    <name evidence="2" type="primary">Daam1</name>
    <name evidence="2" type="ORF">E2C01_070348</name>
</gene>
<accession>A0A5B7I393</accession>
<dbReference type="EMBL" id="VSRR010042232">
    <property type="protein sequence ID" value="MPC75947.1"/>
    <property type="molecule type" value="Genomic_DNA"/>
</dbReference>
<feature type="domain" description="GBD/FH3" evidence="1">
    <location>
        <begin position="1"/>
        <end position="155"/>
    </location>
</feature>
<evidence type="ECO:0000313" key="3">
    <source>
        <dbReference type="Proteomes" id="UP000324222"/>
    </source>
</evidence>
<dbReference type="InterPro" id="IPR011989">
    <property type="entry name" value="ARM-like"/>
</dbReference>
<dbReference type="SUPFAM" id="SSF48371">
    <property type="entry name" value="ARM repeat"/>
    <property type="match status" value="1"/>
</dbReference>
<dbReference type="GO" id="GO:0030036">
    <property type="term" value="P:actin cytoskeleton organization"/>
    <property type="evidence" value="ECO:0007669"/>
    <property type="project" value="InterPro"/>
</dbReference>
<dbReference type="InterPro" id="IPR014768">
    <property type="entry name" value="GBD/FH3_dom"/>
</dbReference>
<dbReference type="Pfam" id="PF06371">
    <property type="entry name" value="Drf_GBD"/>
    <property type="match status" value="1"/>
</dbReference>
<dbReference type="AlphaFoldDB" id="A0A5B7I393"/>
<dbReference type="InterPro" id="IPR051425">
    <property type="entry name" value="Formin_Homology"/>
</dbReference>
<reference evidence="2 3" key="1">
    <citation type="submission" date="2019-05" db="EMBL/GenBank/DDBJ databases">
        <title>Another draft genome of Portunus trituberculatus and its Hox gene families provides insights of decapod evolution.</title>
        <authorList>
            <person name="Jeong J.-H."/>
            <person name="Song I."/>
            <person name="Kim S."/>
            <person name="Choi T."/>
            <person name="Kim D."/>
            <person name="Ryu S."/>
            <person name="Kim W."/>
        </authorList>
    </citation>
    <scope>NUCLEOTIDE SEQUENCE [LARGE SCALE GENOMIC DNA]</scope>
    <source>
        <tissue evidence="2">Muscle</tissue>
    </source>
</reference>
<dbReference type="OrthoDB" id="1104827at2759"/>
<organism evidence="2 3">
    <name type="scientific">Portunus trituberculatus</name>
    <name type="common">Swimming crab</name>
    <name type="synonym">Neptunus trituberculatus</name>
    <dbReference type="NCBI Taxonomy" id="210409"/>
    <lineage>
        <taxon>Eukaryota</taxon>
        <taxon>Metazoa</taxon>
        <taxon>Ecdysozoa</taxon>
        <taxon>Arthropoda</taxon>
        <taxon>Crustacea</taxon>
        <taxon>Multicrustacea</taxon>
        <taxon>Malacostraca</taxon>
        <taxon>Eumalacostraca</taxon>
        <taxon>Eucarida</taxon>
        <taxon>Decapoda</taxon>
        <taxon>Pleocyemata</taxon>
        <taxon>Brachyura</taxon>
        <taxon>Eubrachyura</taxon>
        <taxon>Portunoidea</taxon>
        <taxon>Portunidae</taxon>
        <taxon>Portuninae</taxon>
        <taxon>Portunus</taxon>
    </lineage>
</organism>
<evidence type="ECO:0000313" key="2">
    <source>
        <dbReference type="EMBL" id="MPC75947.1"/>
    </source>
</evidence>
<dbReference type="PANTHER" id="PTHR45725:SF1">
    <property type="entry name" value="DISHEVELLED ASSOCIATED ACTIVATOR OF MORPHOGENESIS, ISOFORM D"/>
    <property type="match status" value="1"/>
</dbReference>
<proteinExistence type="predicted"/>
<dbReference type="InterPro" id="IPR010473">
    <property type="entry name" value="GTPase-bd"/>
</dbReference>
<keyword evidence="3" id="KW-1185">Reference proteome</keyword>
<dbReference type="Proteomes" id="UP000324222">
    <property type="component" value="Unassembled WGS sequence"/>
</dbReference>
<dbReference type="GO" id="GO:0003779">
    <property type="term" value="F:actin binding"/>
    <property type="evidence" value="ECO:0007669"/>
    <property type="project" value="InterPro"/>
</dbReference>
<dbReference type="SMART" id="SM01140">
    <property type="entry name" value="Drf_GBD"/>
    <property type="match status" value="1"/>
</dbReference>